<dbReference type="PANTHER" id="PTHR43133:SF8">
    <property type="entry name" value="RNA POLYMERASE SIGMA FACTOR HI_1459-RELATED"/>
    <property type="match status" value="1"/>
</dbReference>
<evidence type="ECO:0000313" key="9">
    <source>
        <dbReference type="Proteomes" id="UP000002432"/>
    </source>
</evidence>
<evidence type="ECO:0000256" key="1">
    <source>
        <dbReference type="ARBA" id="ARBA00010641"/>
    </source>
</evidence>
<evidence type="ECO:0000256" key="4">
    <source>
        <dbReference type="ARBA" id="ARBA00023125"/>
    </source>
</evidence>
<dbReference type="EnsemblBacteria" id="ABF42668">
    <property type="protein sequence ID" value="ABF42668"/>
    <property type="gene ID" value="Acid345_3667"/>
</dbReference>
<evidence type="ECO:0000259" key="6">
    <source>
        <dbReference type="Pfam" id="PF04542"/>
    </source>
</evidence>
<protein>
    <submittedName>
        <fullName evidence="8">Sigma-24, ECF subfamily</fullName>
    </submittedName>
</protein>
<keyword evidence="3" id="KW-0731">Sigma factor</keyword>
<dbReference type="GO" id="GO:0003677">
    <property type="term" value="F:DNA binding"/>
    <property type="evidence" value="ECO:0007669"/>
    <property type="project" value="UniProtKB-KW"/>
</dbReference>
<dbReference type="OrthoDB" id="9784984at2"/>
<dbReference type="KEGG" id="aba:Acid345_3667"/>
<name>Q1IKD2_KORVE</name>
<dbReference type="HOGENOM" id="CLU_047691_9_2_0"/>
<dbReference type="InterPro" id="IPR036388">
    <property type="entry name" value="WH-like_DNA-bd_sf"/>
</dbReference>
<gene>
    <name evidence="8" type="ordered locus">Acid345_3667</name>
</gene>
<proteinExistence type="inferred from homology"/>
<dbReference type="InterPro" id="IPR014284">
    <property type="entry name" value="RNA_pol_sigma-70_dom"/>
</dbReference>
<dbReference type="Pfam" id="PF04542">
    <property type="entry name" value="Sigma70_r2"/>
    <property type="match status" value="1"/>
</dbReference>
<dbReference type="GO" id="GO:0016987">
    <property type="term" value="F:sigma factor activity"/>
    <property type="evidence" value="ECO:0007669"/>
    <property type="project" value="UniProtKB-KW"/>
</dbReference>
<accession>Q1IKD2</accession>
<organism evidence="8 9">
    <name type="scientific">Koribacter versatilis (strain Ellin345)</name>
    <dbReference type="NCBI Taxonomy" id="204669"/>
    <lineage>
        <taxon>Bacteria</taxon>
        <taxon>Pseudomonadati</taxon>
        <taxon>Acidobacteriota</taxon>
        <taxon>Terriglobia</taxon>
        <taxon>Terriglobales</taxon>
        <taxon>Candidatus Korobacteraceae</taxon>
        <taxon>Candidatus Korobacter</taxon>
    </lineage>
</organism>
<evidence type="ECO:0000313" key="8">
    <source>
        <dbReference type="EMBL" id="ABF42668.1"/>
    </source>
</evidence>
<dbReference type="EMBL" id="CP000360">
    <property type="protein sequence ID" value="ABF42668.1"/>
    <property type="molecule type" value="Genomic_DNA"/>
</dbReference>
<dbReference type="NCBIfam" id="TIGR02937">
    <property type="entry name" value="sigma70-ECF"/>
    <property type="match status" value="1"/>
</dbReference>
<dbReference type="SUPFAM" id="SSF88659">
    <property type="entry name" value="Sigma3 and sigma4 domains of RNA polymerase sigma factors"/>
    <property type="match status" value="1"/>
</dbReference>
<dbReference type="CDD" id="cd06171">
    <property type="entry name" value="Sigma70_r4"/>
    <property type="match status" value="1"/>
</dbReference>
<dbReference type="Pfam" id="PF08281">
    <property type="entry name" value="Sigma70_r4_2"/>
    <property type="match status" value="1"/>
</dbReference>
<dbReference type="Gene3D" id="1.10.1740.10">
    <property type="match status" value="1"/>
</dbReference>
<keyword evidence="9" id="KW-1185">Reference proteome</keyword>
<dbReference type="InterPro" id="IPR013324">
    <property type="entry name" value="RNA_pol_sigma_r3/r4-like"/>
</dbReference>
<dbReference type="GO" id="GO:0006352">
    <property type="term" value="P:DNA-templated transcription initiation"/>
    <property type="evidence" value="ECO:0007669"/>
    <property type="project" value="InterPro"/>
</dbReference>
<dbReference type="InterPro" id="IPR039425">
    <property type="entry name" value="RNA_pol_sigma-70-like"/>
</dbReference>
<dbReference type="AlphaFoldDB" id="Q1IKD2"/>
<dbReference type="eggNOG" id="COG1595">
    <property type="taxonomic scope" value="Bacteria"/>
</dbReference>
<dbReference type="SUPFAM" id="SSF88946">
    <property type="entry name" value="Sigma2 domain of RNA polymerase sigma factors"/>
    <property type="match status" value="1"/>
</dbReference>
<sequence>MVSRTDQELVRLLARGDHRAFEAVYERCRAPLFRFSLHMSGSHEIADEITQDAFLFLLRNPGSYAPERGPLLNFLLGVTRNLVRRSKRSATDDLSIEDEGIENQFAVPETNDSPLDLAIRRQSAASLQDALLKVPEGYREVIVLCDLQEMSYAEAAATLGIPVGTVRSRLHRGHIALLDVLSRRTVAENSGAKL</sequence>
<evidence type="ECO:0000259" key="7">
    <source>
        <dbReference type="Pfam" id="PF08281"/>
    </source>
</evidence>
<dbReference type="STRING" id="204669.Acid345_3667"/>
<evidence type="ECO:0000256" key="2">
    <source>
        <dbReference type="ARBA" id="ARBA00023015"/>
    </source>
</evidence>
<dbReference type="InterPro" id="IPR007627">
    <property type="entry name" value="RNA_pol_sigma70_r2"/>
</dbReference>
<feature type="domain" description="RNA polymerase sigma-70 region 2" evidence="6">
    <location>
        <begin position="25"/>
        <end position="90"/>
    </location>
</feature>
<keyword evidence="2" id="KW-0805">Transcription regulation</keyword>
<keyword evidence="4" id="KW-0238">DNA-binding</keyword>
<evidence type="ECO:0000256" key="3">
    <source>
        <dbReference type="ARBA" id="ARBA00023082"/>
    </source>
</evidence>
<dbReference type="InterPro" id="IPR013249">
    <property type="entry name" value="RNA_pol_sigma70_r4_t2"/>
</dbReference>
<comment type="similarity">
    <text evidence="1">Belongs to the sigma-70 factor family. ECF subfamily.</text>
</comment>
<dbReference type="Gene3D" id="1.10.10.10">
    <property type="entry name" value="Winged helix-like DNA-binding domain superfamily/Winged helix DNA-binding domain"/>
    <property type="match status" value="1"/>
</dbReference>
<feature type="domain" description="RNA polymerase sigma factor 70 region 4 type 2" evidence="7">
    <location>
        <begin position="126"/>
        <end position="173"/>
    </location>
</feature>
<dbReference type="PANTHER" id="PTHR43133">
    <property type="entry name" value="RNA POLYMERASE ECF-TYPE SIGMA FACTO"/>
    <property type="match status" value="1"/>
</dbReference>
<dbReference type="Proteomes" id="UP000002432">
    <property type="component" value="Chromosome"/>
</dbReference>
<evidence type="ECO:0000256" key="5">
    <source>
        <dbReference type="ARBA" id="ARBA00023163"/>
    </source>
</evidence>
<reference evidence="8 9" key="1">
    <citation type="journal article" date="2009" name="Appl. Environ. Microbiol.">
        <title>Three genomes from the phylum Acidobacteria provide insight into the lifestyles of these microorganisms in soils.</title>
        <authorList>
            <person name="Ward N.L."/>
            <person name="Challacombe J.F."/>
            <person name="Janssen P.H."/>
            <person name="Henrissat B."/>
            <person name="Coutinho P.M."/>
            <person name="Wu M."/>
            <person name="Xie G."/>
            <person name="Haft D.H."/>
            <person name="Sait M."/>
            <person name="Badger J."/>
            <person name="Barabote R.D."/>
            <person name="Bradley B."/>
            <person name="Brettin T.S."/>
            <person name="Brinkac L.M."/>
            <person name="Bruce D."/>
            <person name="Creasy T."/>
            <person name="Daugherty S.C."/>
            <person name="Davidsen T.M."/>
            <person name="DeBoy R.T."/>
            <person name="Detter J.C."/>
            <person name="Dodson R.J."/>
            <person name="Durkin A.S."/>
            <person name="Ganapathy A."/>
            <person name="Gwinn-Giglio M."/>
            <person name="Han C.S."/>
            <person name="Khouri H."/>
            <person name="Kiss H."/>
            <person name="Kothari S.P."/>
            <person name="Madupu R."/>
            <person name="Nelson K.E."/>
            <person name="Nelson W.C."/>
            <person name="Paulsen I."/>
            <person name="Penn K."/>
            <person name="Ren Q."/>
            <person name="Rosovitz M.J."/>
            <person name="Selengut J.D."/>
            <person name="Shrivastava S."/>
            <person name="Sullivan S.A."/>
            <person name="Tapia R."/>
            <person name="Thompson L.S."/>
            <person name="Watkins K.L."/>
            <person name="Yang Q."/>
            <person name="Yu C."/>
            <person name="Zafar N."/>
            <person name="Zhou L."/>
            <person name="Kuske C.R."/>
        </authorList>
    </citation>
    <scope>NUCLEOTIDE SEQUENCE [LARGE SCALE GENOMIC DNA]</scope>
    <source>
        <strain evidence="8 9">Ellin345</strain>
    </source>
</reference>
<dbReference type="InterPro" id="IPR013325">
    <property type="entry name" value="RNA_pol_sigma_r2"/>
</dbReference>
<keyword evidence="5" id="KW-0804">Transcription</keyword>